<keyword evidence="4" id="KW-1185">Reference proteome</keyword>
<dbReference type="AlphaFoldDB" id="A0A840PHX0"/>
<gene>
    <name evidence="3" type="ORF">HNP84_008911</name>
</gene>
<dbReference type="PANTHER" id="PTHR42815:SF2">
    <property type="entry name" value="FAD-BINDING, PUTATIVE (AFU_ORTHOLOGUE AFUA_6G07600)-RELATED"/>
    <property type="match status" value="1"/>
</dbReference>
<protein>
    <recommendedName>
        <fullName evidence="2">Pyridoxamine 5'-phosphate oxidase N-terminal domain-containing protein</fullName>
    </recommendedName>
</protein>
<dbReference type="InterPro" id="IPR011576">
    <property type="entry name" value="Pyridox_Oxase_N"/>
</dbReference>
<dbReference type="Pfam" id="PF01243">
    <property type="entry name" value="PNPOx_N"/>
    <property type="match status" value="1"/>
</dbReference>
<sequence length="194" mass="21508">MDAGNLPGSHGEHVLQSLFGTRARAEAFYGRQMSDRLTPRMREFVARQEMAFVGTADAAGNCDTTFRAGPPGFVRSIDDATLVYPEYRGNGVLASLGNILENPHISLLFIDFFEDLVGLHVNGRARITTALDAERRYGLREERVERWVEVDVEEAYIHCSKHIPRLARKERADGPRPAAGDYYGVGEGRPVGTS</sequence>
<dbReference type="PANTHER" id="PTHR42815">
    <property type="entry name" value="FAD-BINDING, PUTATIVE (AFU_ORTHOLOGUE AFUA_6G07600)-RELATED"/>
    <property type="match status" value="1"/>
</dbReference>
<evidence type="ECO:0000259" key="2">
    <source>
        <dbReference type="Pfam" id="PF01243"/>
    </source>
</evidence>
<reference evidence="3 4" key="1">
    <citation type="submission" date="2020-08" db="EMBL/GenBank/DDBJ databases">
        <title>Genomic Encyclopedia of Type Strains, Phase IV (KMG-IV): sequencing the most valuable type-strain genomes for metagenomic binning, comparative biology and taxonomic classification.</title>
        <authorList>
            <person name="Goeker M."/>
        </authorList>
    </citation>
    <scope>NUCLEOTIDE SEQUENCE [LARGE SCALE GENOMIC DNA]</scope>
    <source>
        <strain evidence="3 4">DSM 45615</strain>
    </source>
</reference>
<feature type="compositionally biased region" description="Gly residues" evidence="1">
    <location>
        <begin position="183"/>
        <end position="194"/>
    </location>
</feature>
<dbReference type="RefSeq" id="WP_185055978.1">
    <property type="nucleotide sequence ID" value="NZ_BAABIX010000016.1"/>
</dbReference>
<feature type="domain" description="Pyridoxamine 5'-phosphate oxidase N-terminal" evidence="2">
    <location>
        <begin position="37"/>
        <end position="151"/>
    </location>
</feature>
<evidence type="ECO:0000313" key="3">
    <source>
        <dbReference type="EMBL" id="MBB5139148.1"/>
    </source>
</evidence>
<evidence type="ECO:0000313" key="4">
    <source>
        <dbReference type="Proteomes" id="UP000578449"/>
    </source>
</evidence>
<dbReference type="SUPFAM" id="SSF50475">
    <property type="entry name" value="FMN-binding split barrel"/>
    <property type="match status" value="1"/>
</dbReference>
<feature type="region of interest" description="Disordered" evidence="1">
    <location>
        <begin position="168"/>
        <end position="194"/>
    </location>
</feature>
<dbReference type="EMBL" id="JACHGN010000027">
    <property type="protein sequence ID" value="MBB5139148.1"/>
    <property type="molecule type" value="Genomic_DNA"/>
</dbReference>
<accession>A0A840PHX0</accession>
<dbReference type="Proteomes" id="UP000578449">
    <property type="component" value="Unassembled WGS sequence"/>
</dbReference>
<comment type="caution">
    <text evidence="3">The sequence shown here is derived from an EMBL/GenBank/DDBJ whole genome shotgun (WGS) entry which is preliminary data.</text>
</comment>
<dbReference type="InterPro" id="IPR012349">
    <property type="entry name" value="Split_barrel_FMN-bd"/>
</dbReference>
<proteinExistence type="predicted"/>
<evidence type="ECO:0000256" key="1">
    <source>
        <dbReference type="SAM" id="MobiDB-lite"/>
    </source>
</evidence>
<dbReference type="Gene3D" id="2.30.110.10">
    <property type="entry name" value="Electron Transport, Fmn-binding Protein, Chain A"/>
    <property type="match status" value="1"/>
</dbReference>
<organism evidence="3 4">
    <name type="scientific">Thermocatellispora tengchongensis</name>
    <dbReference type="NCBI Taxonomy" id="1073253"/>
    <lineage>
        <taxon>Bacteria</taxon>
        <taxon>Bacillati</taxon>
        <taxon>Actinomycetota</taxon>
        <taxon>Actinomycetes</taxon>
        <taxon>Streptosporangiales</taxon>
        <taxon>Streptosporangiaceae</taxon>
        <taxon>Thermocatellispora</taxon>
    </lineage>
</organism>
<name>A0A840PHX0_9ACTN</name>